<dbReference type="PANTHER" id="PTHR31696">
    <property type="entry name" value="PROTEIN MIZU-KUSSEI 1"/>
    <property type="match status" value="1"/>
</dbReference>
<dbReference type="Proteomes" id="UP001180020">
    <property type="component" value="Unassembled WGS sequence"/>
</dbReference>
<comment type="caution">
    <text evidence="2">The sequence shown here is derived from an EMBL/GenBank/DDBJ whole genome shotgun (WGS) entry which is preliminary data.</text>
</comment>
<reference evidence="2" key="2">
    <citation type="submission" date="2023-06" db="EMBL/GenBank/DDBJ databases">
        <authorList>
            <person name="Ma L."/>
            <person name="Liu K.-W."/>
            <person name="Li Z."/>
            <person name="Hsiao Y.-Y."/>
            <person name="Qi Y."/>
            <person name="Fu T."/>
            <person name="Tang G."/>
            <person name="Zhang D."/>
            <person name="Sun W.-H."/>
            <person name="Liu D.-K."/>
            <person name="Li Y."/>
            <person name="Chen G.-Z."/>
            <person name="Liu X.-D."/>
            <person name="Liao X.-Y."/>
            <person name="Jiang Y.-T."/>
            <person name="Yu X."/>
            <person name="Hao Y."/>
            <person name="Huang J."/>
            <person name="Zhao X.-W."/>
            <person name="Ke S."/>
            <person name="Chen Y.-Y."/>
            <person name="Wu W.-L."/>
            <person name="Hsu J.-L."/>
            <person name="Lin Y.-F."/>
            <person name="Huang M.-D."/>
            <person name="Li C.-Y."/>
            <person name="Huang L."/>
            <person name="Wang Z.-W."/>
            <person name="Zhao X."/>
            <person name="Zhong W.-Y."/>
            <person name="Peng D.-H."/>
            <person name="Ahmad S."/>
            <person name="Lan S."/>
            <person name="Zhang J.-S."/>
            <person name="Tsai W.-C."/>
            <person name="Van De Peer Y."/>
            <person name="Liu Z.-J."/>
        </authorList>
    </citation>
    <scope>NUCLEOTIDE SEQUENCE</scope>
    <source>
        <strain evidence="2">CP</strain>
        <tissue evidence="2">Leaves</tissue>
    </source>
</reference>
<evidence type="ECO:0000313" key="3">
    <source>
        <dbReference type="Proteomes" id="UP001180020"/>
    </source>
</evidence>
<evidence type="ECO:0000313" key="2">
    <source>
        <dbReference type="EMBL" id="KAK1318111.1"/>
    </source>
</evidence>
<reference evidence="2" key="1">
    <citation type="journal article" date="2023" name="Nat. Commun.">
        <title>Diploid and tetraploid genomes of Acorus and the evolution of monocots.</title>
        <authorList>
            <person name="Ma L."/>
            <person name="Liu K.W."/>
            <person name="Li Z."/>
            <person name="Hsiao Y.Y."/>
            <person name="Qi Y."/>
            <person name="Fu T."/>
            <person name="Tang G.D."/>
            <person name="Zhang D."/>
            <person name="Sun W.H."/>
            <person name="Liu D.K."/>
            <person name="Li Y."/>
            <person name="Chen G.Z."/>
            <person name="Liu X.D."/>
            <person name="Liao X.Y."/>
            <person name="Jiang Y.T."/>
            <person name="Yu X."/>
            <person name="Hao Y."/>
            <person name="Huang J."/>
            <person name="Zhao X.W."/>
            <person name="Ke S."/>
            <person name="Chen Y.Y."/>
            <person name="Wu W.L."/>
            <person name="Hsu J.L."/>
            <person name="Lin Y.F."/>
            <person name="Huang M.D."/>
            <person name="Li C.Y."/>
            <person name="Huang L."/>
            <person name="Wang Z.W."/>
            <person name="Zhao X."/>
            <person name="Zhong W.Y."/>
            <person name="Peng D.H."/>
            <person name="Ahmad S."/>
            <person name="Lan S."/>
            <person name="Zhang J.S."/>
            <person name="Tsai W.C."/>
            <person name="Van de Peer Y."/>
            <person name="Liu Z.J."/>
        </authorList>
    </citation>
    <scope>NUCLEOTIDE SEQUENCE</scope>
    <source>
        <strain evidence="2">CP</strain>
    </source>
</reference>
<dbReference type="InterPro" id="IPR006460">
    <property type="entry name" value="MIZ1-like_pln"/>
</dbReference>
<keyword evidence="3" id="KW-1185">Reference proteome</keyword>
<name>A0AAV9EWI8_ACOCL</name>
<dbReference type="AlphaFoldDB" id="A0AAV9EWI8"/>
<dbReference type="EMBL" id="JAUJYO010000004">
    <property type="protein sequence ID" value="KAK1318111.1"/>
    <property type="molecule type" value="Genomic_DNA"/>
</dbReference>
<dbReference type="PANTHER" id="PTHR31696:SF73">
    <property type="entry name" value="EXPRESSED PROTEIN"/>
    <property type="match status" value="1"/>
</dbReference>
<feature type="region of interest" description="Disordered" evidence="1">
    <location>
        <begin position="1"/>
        <end position="45"/>
    </location>
</feature>
<evidence type="ECO:0000256" key="1">
    <source>
        <dbReference type="SAM" id="MobiDB-lite"/>
    </source>
</evidence>
<protein>
    <recommendedName>
        <fullName evidence="4">Protein MIZU-KUSSEI 1</fullName>
    </recommendedName>
</protein>
<gene>
    <name evidence="2" type="ORF">QJS10_CPB04g00485</name>
</gene>
<dbReference type="NCBIfam" id="TIGR01570">
    <property type="entry name" value="A_thal_3588"/>
    <property type="match status" value="1"/>
</dbReference>
<accession>A0AAV9EWI8</accession>
<feature type="compositionally biased region" description="Pro residues" evidence="1">
    <location>
        <begin position="12"/>
        <end position="29"/>
    </location>
</feature>
<proteinExistence type="predicted"/>
<dbReference type="Pfam" id="PF04759">
    <property type="entry name" value="DUF617"/>
    <property type="match status" value="1"/>
</dbReference>
<dbReference type="GO" id="GO:0010274">
    <property type="term" value="P:hydrotropism"/>
    <property type="evidence" value="ECO:0007669"/>
    <property type="project" value="InterPro"/>
</dbReference>
<sequence>MTSIVVPETPESSPPPPPLSPPPRPPPSPSTLLQPSQKKRPSKSSRVFRAFRSVFRSFPILAPSCRIPASVPGHHHHGTHVATHGGGGGGARVVTGTLYGHRRARVTLSLQDNPRCLPLLVLELAIPTSKLQQEMSSGGLVRIALECEKRAAPASRVGLLEEPAWTMYCNGRKAGYAARREPTETDLGVMELLRAVSMGAGVLPLAADPSDENAGEMTYMRAHFERVVGSKDSETFYMMSPDGNSGPELSIFFVRIG</sequence>
<evidence type="ECO:0008006" key="4">
    <source>
        <dbReference type="Google" id="ProtNLM"/>
    </source>
</evidence>
<organism evidence="2 3">
    <name type="scientific">Acorus calamus</name>
    <name type="common">Sweet flag</name>
    <dbReference type="NCBI Taxonomy" id="4465"/>
    <lineage>
        <taxon>Eukaryota</taxon>
        <taxon>Viridiplantae</taxon>
        <taxon>Streptophyta</taxon>
        <taxon>Embryophyta</taxon>
        <taxon>Tracheophyta</taxon>
        <taxon>Spermatophyta</taxon>
        <taxon>Magnoliopsida</taxon>
        <taxon>Liliopsida</taxon>
        <taxon>Acoraceae</taxon>
        <taxon>Acorus</taxon>
    </lineage>
</organism>